<feature type="compositionally biased region" description="Basic residues" evidence="1">
    <location>
        <begin position="639"/>
        <end position="648"/>
    </location>
</feature>
<dbReference type="EMBL" id="LVKK01000009">
    <property type="protein sequence ID" value="OAG43622.1"/>
    <property type="molecule type" value="Genomic_DNA"/>
</dbReference>
<accession>A0A177FJS0</accession>
<reference evidence="3 4" key="1">
    <citation type="submission" date="2016-03" db="EMBL/GenBank/DDBJ databases">
        <title>Draft genome sequence of the Fonsecaea monophora CBS 269.37.</title>
        <authorList>
            <person name="Bombassaro A."/>
            <person name="Vinicius W.A."/>
            <person name="De Hoog S."/>
            <person name="Sun J."/>
            <person name="Souza E.M."/>
            <person name="Raittz R.T."/>
            <person name="Costa F."/>
            <person name="Leao A.C."/>
            <person name="Tadra-Sfeir M.Z."/>
            <person name="Baura V."/>
            <person name="Balsanelli E."/>
            <person name="Pedrosa F.O."/>
            <person name="Moreno L.F."/>
            <person name="Steffens M.B."/>
            <person name="Xi L."/>
            <person name="Bocca A.L."/>
            <person name="Felipe M.S."/>
            <person name="Teixeira M."/>
            <person name="Telles Filho F.Q."/>
            <person name="Azevedo C.M."/>
            <person name="Gomes R."/>
            <person name="Vicente V.A."/>
        </authorList>
    </citation>
    <scope>NUCLEOTIDE SEQUENCE [LARGE SCALE GENOMIC DNA]</scope>
    <source>
        <strain evidence="3 4">CBS 269.37</strain>
    </source>
</reference>
<dbReference type="RefSeq" id="XP_022515574.1">
    <property type="nucleotide sequence ID" value="XM_022652188.1"/>
</dbReference>
<dbReference type="InterPro" id="IPR010730">
    <property type="entry name" value="HET"/>
</dbReference>
<dbReference type="Pfam" id="PF06985">
    <property type="entry name" value="HET"/>
    <property type="match status" value="1"/>
</dbReference>
<evidence type="ECO:0000256" key="1">
    <source>
        <dbReference type="SAM" id="MobiDB-lite"/>
    </source>
</evidence>
<dbReference type="PANTHER" id="PTHR33112">
    <property type="entry name" value="DOMAIN PROTEIN, PUTATIVE-RELATED"/>
    <property type="match status" value="1"/>
</dbReference>
<name>A0A177FJS0_9EURO</name>
<organism evidence="3 4">
    <name type="scientific">Fonsecaea monophora</name>
    <dbReference type="NCBI Taxonomy" id="254056"/>
    <lineage>
        <taxon>Eukaryota</taxon>
        <taxon>Fungi</taxon>
        <taxon>Dikarya</taxon>
        <taxon>Ascomycota</taxon>
        <taxon>Pezizomycotina</taxon>
        <taxon>Eurotiomycetes</taxon>
        <taxon>Chaetothyriomycetidae</taxon>
        <taxon>Chaetothyriales</taxon>
        <taxon>Herpotrichiellaceae</taxon>
        <taxon>Fonsecaea</taxon>
    </lineage>
</organism>
<feature type="region of interest" description="Disordered" evidence="1">
    <location>
        <begin position="615"/>
        <end position="650"/>
    </location>
</feature>
<feature type="region of interest" description="Disordered" evidence="1">
    <location>
        <begin position="202"/>
        <end position="230"/>
    </location>
</feature>
<comment type="caution">
    <text evidence="3">The sequence shown here is derived from an EMBL/GenBank/DDBJ whole genome shotgun (WGS) entry which is preliminary data.</text>
</comment>
<dbReference type="AlphaFoldDB" id="A0A177FJS0"/>
<feature type="region of interest" description="Disordered" evidence="1">
    <location>
        <begin position="789"/>
        <end position="808"/>
    </location>
</feature>
<evidence type="ECO:0000313" key="4">
    <source>
        <dbReference type="Proteomes" id="UP000077002"/>
    </source>
</evidence>
<protein>
    <recommendedName>
        <fullName evidence="2">Heterokaryon incompatibility domain-containing protein</fullName>
    </recommendedName>
</protein>
<sequence length="960" mass="108199">MPHPIFGPATQPANHHAPRAPEIIGGQMWNYWNFPPAWQSYAAGGGPHLGYGSQPTFNHRGGLAMAGETLSMKHTQLQQDMISWARYYHEQIPWAEGWIAERCRERVEEDRSRAERRFWEDDQERLEREQYDRETLLRRCARDGDVLRDRYEEDRSRLAEIRRHVEDACINVFREPDDTNTNTNTFNTIDTIDRGRQNEYLAPGNRREARSVSVSASRSPSPSPESPFYKATHHNLPRLKKSALDGCHLCMLLWAAAPPRVHAFWDEILRDDRPAHWMPCFFTVDRAVFSSPRPCSKRILVEYKYFLGLTRPDEHAKPVRRHFRLLWSEETEPLLQQARITPTSTTTASDESWNTFKTWMWTCISKHSQCSPHSLNLRRRQLPKRLLEVGETDTVRLRTVDSIGDAHAIEYLALSHCWGAAPPRVILTSRSAAMLIEGVEVSTLCRTFRDAVAVTRRFWDEFAVRYLWIDSLCIIQDSAEDWRHESANMGDIYQNAFCTLAATAAANGDRGFFSNRDTRLIHPCAVPVVSSTGEKRSMYCVDHEDWNTNVSQSPWNGRSWVLQERLLSPRVLHFGASQLYWECSRLEASEAFPVGFPDGMGEQFKQLLPFSGLPTNMEQKQQGISPSGSGSGSDGGRSGRNHRQRRRRDGPYGIWDQVMETYSAGQLSRRTDRLVALSGIARKLHRRLMRNDTYLAGLWKQDLPFQLLWDVREEEDHHHHSHEHKDVQISLTAASTISTAITNEYIAPSWSWASRLATVPCDADPWSSPSTTTLIDVTGATVIPLITTHNTHNNNGGGGGGGGGSGDHMSQLRAGHIRLLGTLVRCSLSRTHQPGSAMPGLALRINHRTVSAAICRPDDTLSLSPTTSLPPVIYCLPILRGSRNGVPRYRGLLLVPCSGTGTGAGAGEMQFRRWGTFTADAPGDEFSGREAHANAMARCEGVGASSPEMGMRKRDEITII</sequence>
<gene>
    <name evidence="3" type="ORF">AYO21_02208</name>
</gene>
<keyword evidence="4" id="KW-1185">Reference proteome</keyword>
<dbReference type="GeneID" id="34597384"/>
<dbReference type="OrthoDB" id="5362512at2759"/>
<feature type="compositionally biased region" description="Low complexity" evidence="1">
    <location>
        <begin position="211"/>
        <end position="220"/>
    </location>
</feature>
<dbReference type="PANTHER" id="PTHR33112:SF16">
    <property type="entry name" value="HETEROKARYON INCOMPATIBILITY DOMAIN-CONTAINING PROTEIN"/>
    <property type="match status" value="1"/>
</dbReference>
<feature type="compositionally biased region" description="Gly residues" evidence="1">
    <location>
        <begin position="795"/>
        <end position="806"/>
    </location>
</feature>
<feature type="compositionally biased region" description="Gly residues" evidence="1">
    <location>
        <begin position="629"/>
        <end position="638"/>
    </location>
</feature>
<dbReference type="Proteomes" id="UP000077002">
    <property type="component" value="Unassembled WGS sequence"/>
</dbReference>
<evidence type="ECO:0000313" key="3">
    <source>
        <dbReference type="EMBL" id="OAG43622.1"/>
    </source>
</evidence>
<feature type="domain" description="Heterokaryon incompatibility" evidence="2">
    <location>
        <begin position="411"/>
        <end position="564"/>
    </location>
</feature>
<evidence type="ECO:0000259" key="2">
    <source>
        <dbReference type="Pfam" id="PF06985"/>
    </source>
</evidence>
<proteinExistence type="predicted"/>